<sequence>MEVIWLLKEQPISWHKSTNHLHLDIQAGSLNKDAKDAFPRSSSRPCTALAQKALPLLAAFASVAVVVFLAYLCGFLIRRSIYTSSWRKLTPSSGGEESDGSGSCVTSTNEVGGASQDFQSHHTPSPMMSPPAKPGRDEPEERDLTAPLLKGTAAFPTTRARHAASRQLATPGKEKRVKRKRRGNASVQKKAKLFRVEESIQEIMSEPPPPALEPHFDTHIDSVLHEIEAASLDASWIVDDEPAHLVSSALQNKRAPSKEESGGQRNLSARTLTGQPAKLSGDLPALDGNDLTITTRSYASESTLLEAHDSSQGLSPDDWLSGSEAEVEDEALRVMAFTETHPALPGNTQDPKETAKSHWPLSDVAPKGRMDPRDLFSSEIPQGDSARQAVQVEL</sequence>
<keyword evidence="2" id="KW-1133">Transmembrane helix</keyword>
<feature type="transmembrane region" description="Helical" evidence="2">
    <location>
        <begin position="53"/>
        <end position="77"/>
    </location>
</feature>
<keyword evidence="2" id="KW-0472">Membrane</keyword>
<dbReference type="OrthoDB" id="10669852at2759"/>
<organism evidence="3 4">
    <name type="scientific">Eimeria brunetti</name>
    <dbReference type="NCBI Taxonomy" id="51314"/>
    <lineage>
        <taxon>Eukaryota</taxon>
        <taxon>Sar</taxon>
        <taxon>Alveolata</taxon>
        <taxon>Apicomplexa</taxon>
        <taxon>Conoidasida</taxon>
        <taxon>Coccidia</taxon>
        <taxon>Eucoccidiorida</taxon>
        <taxon>Eimeriorina</taxon>
        <taxon>Eimeriidae</taxon>
        <taxon>Eimeria</taxon>
    </lineage>
</organism>
<feature type="compositionally biased region" description="Polar residues" evidence="1">
    <location>
        <begin position="104"/>
        <end position="123"/>
    </location>
</feature>
<dbReference type="Proteomes" id="UP000030750">
    <property type="component" value="Unassembled WGS sequence"/>
</dbReference>
<reference evidence="3" key="1">
    <citation type="submission" date="2013-10" db="EMBL/GenBank/DDBJ databases">
        <title>Genomic analysis of the causative agents of coccidiosis in chickens.</title>
        <authorList>
            <person name="Reid A.J."/>
            <person name="Blake D."/>
            <person name="Billington K."/>
            <person name="Browne H."/>
            <person name="Dunn M."/>
            <person name="Hung S."/>
            <person name="Kawahara F."/>
            <person name="Miranda-Saavedra D."/>
            <person name="Mourier T."/>
            <person name="Nagra H."/>
            <person name="Otto T.D."/>
            <person name="Rawlings N."/>
            <person name="Sanchez A."/>
            <person name="Sanders M."/>
            <person name="Subramaniam C."/>
            <person name="Tay Y."/>
            <person name="Dear P."/>
            <person name="Doerig C."/>
            <person name="Gruber A."/>
            <person name="Parkinson J."/>
            <person name="Shirley M."/>
            <person name="Wan K.L."/>
            <person name="Berriman M."/>
            <person name="Tomley F."/>
            <person name="Pain A."/>
        </authorList>
    </citation>
    <scope>NUCLEOTIDE SEQUENCE [LARGE SCALE GENOMIC DNA]</scope>
    <source>
        <strain evidence="3">Houghton</strain>
    </source>
</reference>
<feature type="compositionally biased region" description="Low complexity" evidence="1">
    <location>
        <begin position="92"/>
        <end position="103"/>
    </location>
</feature>
<protein>
    <submittedName>
        <fullName evidence="3">Uncharacterized protein</fullName>
    </submittedName>
</protein>
<accession>U6LAP3</accession>
<feature type="compositionally biased region" description="Polar residues" evidence="1">
    <location>
        <begin position="263"/>
        <end position="274"/>
    </location>
</feature>
<gene>
    <name evidence="3" type="ORF">EBH_0034240</name>
</gene>
<feature type="region of interest" description="Disordered" evidence="1">
    <location>
        <begin position="248"/>
        <end position="283"/>
    </location>
</feature>
<evidence type="ECO:0000256" key="1">
    <source>
        <dbReference type="SAM" id="MobiDB-lite"/>
    </source>
</evidence>
<reference evidence="3" key="2">
    <citation type="submission" date="2013-10" db="EMBL/GenBank/DDBJ databases">
        <authorList>
            <person name="Aslett M."/>
        </authorList>
    </citation>
    <scope>NUCLEOTIDE SEQUENCE [LARGE SCALE GENOMIC DNA]</scope>
    <source>
        <strain evidence="3">Houghton</strain>
    </source>
</reference>
<feature type="region of interest" description="Disordered" evidence="1">
    <location>
        <begin position="341"/>
        <end position="394"/>
    </location>
</feature>
<feature type="compositionally biased region" description="Basic residues" evidence="1">
    <location>
        <begin position="175"/>
        <end position="188"/>
    </location>
</feature>
<evidence type="ECO:0000256" key="2">
    <source>
        <dbReference type="SAM" id="Phobius"/>
    </source>
</evidence>
<evidence type="ECO:0000313" key="4">
    <source>
        <dbReference type="Proteomes" id="UP000030750"/>
    </source>
</evidence>
<dbReference type="VEuPathDB" id="ToxoDB:EBH_0034240"/>
<keyword evidence="2" id="KW-0812">Transmembrane</keyword>
<feature type="region of interest" description="Disordered" evidence="1">
    <location>
        <begin position="88"/>
        <end position="188"/>
    </location>
</feature>
<feature type="compositionally biased region" description="Basic and acidic residues" evidence="1">
    <location>
        <begin position="366"/>
        <end position="376"/>
    </location>
</feature>
<dbReference type="AlphaFoldDB" id="U6LAP3"/>
<keyword evidence="4" id="KW-1185">Reference proteome</keyword>
<evidence type="ECO:0000313" key="3">
    <source>
        <dbReference type="EMBL" id="CDJ47251.1"/>
    </source>
</evidence>
<dbReference type="EMBL" id="HG710663">
    <property type="protein sequence ID" value="CDJ47251.1"/>
    <property type="molecule type" value="Genomic_DNA"/>
</dbReference>
<proteinExistence type="predicted"/>
<name>U6LAP3_9EIME</name>
<feature type="compositionally biased region" description="Basic and acidic residues" evidence="1">
    <location>
        <begin position="134"/>
        <end position="144"/>
    </location>
</feature>